<dbReference type="Gene3D" id="3.30.420.10">
    <property type="entry name" value="Ribonuclease H-like superfamily/Ribonuclease H"/>
    <property type="match status" value="1"/>
</dbReference>
<dbReference type="FunFam" id="3.30.420.10:FF:000045">
    <property type="entry name" value="3'-5' exonuclease DinG"/>
    <property type="match status" value="1"/>
</dbReference>
<dbReference type="PANTHER" id="PTHR30231">
    <property type="entry name" value="DNA POLYMERASE III SUBUNIT EPSILON"/>
    <property type="match status" value="1"/>
</dbReference>
<dbReference type="InterPro" id="IPR036397">
    <property type="entry name" value="RNaseH_sf"/>
</dbReference>
<dbReference type="Pfam" id="PF02342">
    <property type="entry name" value="TerD"/>
    <property type="match status" value="1"/>
</dbReference>
<dbReference type="NCBIfam" id="TIGR00573">
    <property type="entry name" value="dnaq"/>
    <property type="match status" value="1"/>
</dbReference>
<gene>
    <name evidence="6" type="ORF">KY5_2824</name>
</gene>
<name>A0A291Q889_9ACTN</name>
<dbReference type="InterPro" id="IPR001357">
    <property type="entry name" value="BRCT_dom"/>
</dbReference>
<dbReference type="Pfam" id="PF00929">
    <property type="entry name" value="RNase_T"/>
    <property type="match status" value="1"/>
</dbReference>
<dbReference type="InterPro" id="IPR012337">
    <property type="entry name" value="RNaseH-like_sf"/>
</dbReference>
<dbReference type="Gene3D" id="3.40.50.10190">
    <property type="entry name" value="BRCT domain"/>
    <property type="match status" value="1"/>
</dbReference>
<dbReference type="GO" id="GO:0005829">
    <property type="term" value="C:cytosol"/>
    <property type="evidence" value="ECO:0007669"/>
    <property type="project" value="TreeGrafter"/>
</dbReference>
<dbReference type="CDD" id="cd06974">
    <property type="entry name" value="TerD_like"/>
    <property type="match status" value="1"/>
</dbReference>
<dbReference type="CDD" id="cd06127">
    <property type="entry name" value="DEDDh"/>
    <property type="match status" value="1"/>
</dbReference>
<dbReference type="SUPFAM" id="SSF53098">
    <property type="entry name" value="Ribonuclease H-like"/>
    <property type="match status" value="1"/>
</dbReference>
<keyword evidence="6" id="KW-0808">Transferase</keyword>
<dbReference type="PROSITE" id="PS50172">
    <property type="entry name" value="BRCT"/>
    <property type="match status" value="1"/>
</dbReference>
<dbReference type="SMART" id="SM00479">
    <property type="entry name" value="EXOIII"/>
    <property type="match status" value="1"/>
</dbReference>
<dbReference type="InterPro" id="IPR003325">
    <property type="entry name" value="TerD"/>
</dbReference>
<feature type="domain" description="BRCT" evidence="5">
    <location>
        <begin position="222"/>
        <end position="299"/>
    </location>
</feature>
<feature type="compositionally biased region" description="Low complexity" evidence="4">
    <location>
        <begin position="450"/>
        <end position="473"/>
    </location>
</feature>
<dbReference type="EMBL" id="CP022685">
    <property type="protein sequence ID" value="ATL27842.1"/>
    <property type="molecule type" value="Genomic_DNA"/>
</dbReference>
<evidence type="ECO:0000256" key="4">
    <source>
        <dbReference type="SAM" id="MobiDB-lite"/>
    </source>
</evidence>
<dbReference type="GO" id="GO:0006260">
    <property type="term" value="P:DNA replication"/>
    <property type="evidence" value="ECO:0007669"/>
    <property type="project" value="InterPro"/>
</dbReference>
<organism evidence="6 7">
    <name type="scientific">Streptomyces formicae</name>
    <dbReference type="NCBI Taxonomy" id="1616117"/>
    <lineage>
        <taxon>Bacteria</taxon>
        <taxon>Bacillati</taxon>
        <taxon>Actinomycetota</taxon>
        <taxon>Actinomycetes</taxon>
        <taxon>Kitasatosporales</taxon>
        <taxon>Streptomycetaceae</taxon>
        <taxon>Streptomyces</taxon>
    </lineage>
</organism>
<dbReference type="CDD" id="cd17748">
    <property type="entry name" value="BRCT_DNA_ligase_like"/>
    <property type="match status" value="1"/>
</dbReference>
<keyword evidence="7" id="KW-1185">Reference proteome</keyword>
<evidence type="ECO:0000256" key="2">
    <source>
        <dbReference type="ARBA" id="ARBA00022801"/>
    </source>
</evidence>
<dbReference type="AlphaFoldDB" id="A0A291Q889"/>
<feature type="region of interest" description="Disordered" evidence="4">
    <location>
        <begin position="450"/>
        <end position="486"/>
    </location>
</feature>
<dbReference type="GO" id="GO:0003677">
    <property type="term" value="F:DNA binding"/>
    <property type="evidence" value="ECO:0007669"/>
    <property type="project" value="InterPro"/>
</dbReference>
<dbReference type="SUPFAM" id="SSF52113">
    <property type="entry name" value="BRCT domain"/>
    <property type="match status" value="1"/>
</dbReference>
<dbReference type="SMART" id="SM00292">
    <property type="entry name" value="BRCT"/>
    <property type="match status" value="2"/>
</dbReference>
<evidence type="ECO:0000313" key="7">
    <source>
        <dbReference type="Proteomes" id="UP000221011"/>
    </source>
</evidence>
<accession>A0A291Q889</accession>
<dbReference type="GO" id="GO:0003887">
    <property type="term" value="F:DNA-directed DNA polymerase activity"/>
    <property type="evidence" value="ECO:0007669"/>
    <property type="project" value="UniProtKB-EC"/>
</dbReference>
<dbReference type="KEGG" id="sfk:KY5_2824"/>
<dbReference type="PANTHER" id="PTHR30231:SF4">
    <property type="entry name" value="PROTEIN NEN2"/>
    <property type="match status" value="1"/>
</dbReference>
<evidence type="ECO:0000256" key="1">
    <source>
        <dbReference type="ARBA" id="ARBA00022722"/>
    </source>
</evidence>
<keyword evidence="1" id="KW-0540">Nuclease</keyword>
<protein>
    <submittedName>
        <fullName evidence="6">DNA polymerase III epsilon subunit</fullName>
        <ecNumber evidence="6">2.7.7.7</ecNumber>
    </submittedName>
</protein>
<dbReference type="GO" id="GO:0008408">
    <property type="term" value="F:3'-5' exonuclease activity"/>
    <property type="evidence" value="ECO:0007669"/>
    <property type="project" value="TreeGrafter"/>
</dbReference>
<dbReference type="RefSeq" id="WP_098242599.1">
    <property type="nucleotide sequence ID" value="NZ_CP022685.1"/>
</dbReference>
<evidence type="ECO:0000259" key="5">
    <source>
        <dbReference type="PROSITE" id="PS50172"/>
    </source>
</evidence>
<dbReference type="InterPro" id="IPR036420">
    <property type="entry name" value="BRCT_dom_sf"/>
</dbReference>
<keyword evidence="6" id="KW-0548">Nucleotidyltransferase</keyword>
<keyword evidence="2" id="KW-0378">Hydrolase</keyword>
<evidence type="ECO:0000256" key="3">
    <source>
        <dbReference type="ARBA" id="ARBA00022839"/>
    </source>
</evidence>
<sequence length="650" mass="67815">MAAVPSPSLDLSGLRSYAFDWALVDVETSGLIARRDRVLSIAVVTIGRDGAQTGEFSTLLNPGCDPGPVHVHGLTAERLRGAPTFEQVAGEIGALLRDRVLVAHNAQFDYDFLAHEFARARAYLPVSQRLCTLALNRQVDLPLQDMKLGTLAAHYGVPQTQAHDALDDTRVLAGIFRATLREAALLDLPLPLVACPPRQDSQFTPKPPKTPCAYRNPGRLQPGGPLLQGMKIAITGETATSRAELVARSVAAGLNMVSSVSRHTSALVTNDSASGSAKARRAVAEGVPIIDEPAFLRLLGDVQTGTLHQASAPKAAAPVPEVVVPMPETVVPVPEAVVPMPETVVPVPETADQALEAVVPAPRPPEPETTPSAGKPLAGQRVLVLGGTHADAVAARTRIVALGGSAAVNLSCSVTDVVVLAGGEYDRRRRRIADLGLPLHDEHWLSSPTAAAGRADGAADGTAPTAARPSAPRVLPRGGVVDLPAPPSGTPALPWHVTASWVPQDLAEIDVVAFVLDEDEQVTFDEDFVFYGAPENPGGTVRLLTDGPAEQTVTIDLASLPPASRTVVIAAAIDGGATFGDIGAIQVAAAPDDSAAALAQATLDAATSERTLLLAEIYRRGSVWRFRAVGQGYDHGLAGLARAYGVDISD</sequence>
<dbReference type="Proteomes" id="UP000221011">
    <property type="component" value="Chromosome"/>
</dbReference>
<dbReference type="InterPro" id="IPR013520">
    <property type="entry name" value="Ribonucl_H"/>
</dbReference>
<reference evidence="6 7" key="1">
    <citation type="submission" date="2017-08" db="EMBL/GenBank/DDBJ databases">
        <title>Complete Genome Sequence of Streptomyces formicae KY5, the formicamycin producer.</title>
        <authorList>
            <person name="Holmes N.A."/>
            <person name="Devine R."/>
            <person name="Qin Z."/>
            <person name="Seipke R.F."/>
            <person name="Wilkinson B."/>
            <person name="Hutchings M.I."/>
        </authorList>
    </citation>
    <scope>NUCLEOTIDE SEQUENCE [LARGE SCALE GENOMIC DNA]</scope>
    <source>
        <strain evidence="6 7">KY5</strain>
    </source>
</reference>
<proteinExistence type="predicted"/>
<dbReference type="InterPro" id="IPR006054">
    <property type="entry name" value="DnaQ"/>
</dbReference>
<dbReference type="EC" id="2.7.7.7" evidence="6"/>
<evidence type="ECO:0000313" key="6">
    <source>
        <dbReference type="EMBL" id="ATL27842.1"/>
    </source>
</evidence>
<dbReference type="Gene3D" id="2.60.60.30">
    <property type="entry name" value="sav2460 like domains"/>
    <property type="match status" value="1"/>
</dbReference>
<keyword evidence="3" id="KW-0269">Exonuclease</keyword>